<gene>
    <name evidence="1" type="ORF">RchiOBHm_Chr5g0051541</name>
</gene>
<dbReference type="AlphaFoldDB" id="A0A2P6QFF5"/>
<evidence type="ECO:0000313" key="2">
    <source>
        <dbReference type="Proteomes" id="UP000238479"/>
    </source>
</evidence>
<dbReference type="Gramene" id="PRQ32901">
    <property type="protein sequence ID" value="PRQ32901"/>
    <property type="gene ID" value="RchiOBHm_Chr5g0051541"/>
</dbReference>
<sequence>MLSKTREAQLNKLESQIDNGGGGAWEYLCLVRKLKLQSRTEGNGEHVALAAMDCQCLDVAKIIGKLEAMLLEAKAFSVEAEKAYLTCEFLSILLL</sequence>
<organism evidence="1 2">
    <name type="scientific">Rosa chinensis</name>
    <name type="common">China rose</name>
    <dbReference type="NCBI Taxonomy" id="74649"/>
    <lineage>
        <taxon>Eukaryota</taxon>
        <taxon>Viridiplantae</taxon>
        <taxon>Streptophyta</taxon>
        <taxon>Embryophyta</taxon>
        <taxon>Tracheophyta</taxon>
        <taxon>Spermatophyta</taxon>
        <taxon>Magnoliopsida</taxon>
        <taxon>eudicotyledons</taxon>
        <taxon>Gunneridae</taxon>
        <taxon>Pentapetalae</taxon>
        <taxon>rosids</taxon>
        <taxon>fabids</taxon>
        <taxon>Rosales</taxon>
        <taxon>Rosaceae</taxon>
        <taxon>Rosoideae</taxon>
        <taxon>Rosoideae incertae sedis</taxon>
        <taxon>Rosa</taxon>
    </lineage>
</organism>
<accession>A0A2P6QFF5</accession>
<dbReference type="Proteomes" id="UP000238479">
    <property type="component" value="Chromosome 5"/>
</dbReference>
<keyword evidence="2" id="KW-1185">Reference proteome</keyword>
<dbReference type="EMBL" id="PDCK01000043">
    <property type="protein sequence ID" value="PRQ32901.1"/>
    <property type="molecule type" value="Genomic_DNA"/>
</dbReference>
<evidence type="ECO:0000313" key="1">
    <source>
        <dbReference type="EMBL" id="PRQ32901.1"/>
    </source>
</evidence>
<dbReference type="STRING" id="74649.A0A2P6QFF5"/>
<protein>
    <submittedName>
        <fullName evidence="1">Uncharacterized protein</fullName>
    </submittedName>
</protein>
<proteinExistence type="predicted"/>
<reference evidence="1 2" key="1">
    <citation type="journal article" date="2018" name="Nat. Genet.">
        <title>The Rosa genome provides new insights in the design of modern roses.</title>
        <authorList>
            <person name="Bendahmane M."/>
        </authorList>
    </citation>
    <scope>NUCLEOTIDE SEQUENCE [LARGE SCALE GENOMIC DNA]</scope>
    <source>
        <strain evidence="2">cv. Old Blush</strain>
    </source>
</reference>
<comment type="caution">
    <text evidence="1">The sequence shown here is derived from an EMBL/GenBank/DDBJ whole genome shotgun (WGS) entry which is preliminary data.</text>
</comment>
<name>A0A2P6QFF5_ROSCH</name>